<evidence type="ECO:0000313" key="6">
    <source>
        <dbReference type="Proteomes" id="UP000545037"/>
    </source>
</evidence>
<evidence type="ECO:0000256" key="4">
    <source>
        <dbReference type="ARBA" id="ARBA00022679"/>
    </source>
</evidence>
<dbReference type="Proteomes" id="UP000545037">
    <property type="component" value="Unassembled WGS sequence"/>
</dbReference>
<dbReference type="EC" id="2.3.3.16" evidence="3"/>
<dbReference type="GO" id="GO:0005829">
    <property type="term" value="C:cytosol"/>
    <property type="evidence" value="ECO:0007669"/>
    <property type="project" value="TreeGrafter"/>
</dbReference>
<gene>
    <name evidence="5" type="ORF">GGR13_000540</name>
</gene>
<keyword evidence="4 5" id="KW-0808">Transferase</keyword>
<dbReference type="PANTHER" id="PTHR11739:SF4">
    <property type="entry name" value="CITRATE SYNTHASE, PEROXISOMAL"/>
    <property type="match status" value="1"/>
</dbReference>
<dbReference type="AlphaFoldDB" id="A0A7W9CG02"/>
<dbReference type="UniPathway" id="UPA00223">
    <property type="reaction ID" value="UER00717"/>
</dbReference>
<evidence type="ECO:0000256" key="1">
    <source>
        <dbReference type="ARBA" id="ARBA00004751"/>
    </source>
</evidence>
<comment type="pathway">
    <text evidence="1">Carbohydrate metabolism; tricarboxylic acid cycle; isocitrate from oxaloacetate: step 1/2.</text>
</comment>
<dbReference type="InterPro" id="IPR002020">
    <property type="entry name" value="Citrate_synthase"/>
</dbReference>
<dbReference type="Pfam" id="PF00285">
    <property type="entry name" value="Citrate_synt"/>
    <property type="match status" value="1"/>
</dbReference>
<keyword evidence="5" id="KW-0012">Acyltransferase</keyword>
<dbReference type="PANTHER" id="PTHR11739">
    <property type="entry name" value="CITRATE SYNTHASE"/>
    <property type="match status" value="1"/>
</dbReference>
<evidence type="ECO:0000256" key="2">
    <source>
        <dbReference type="ARBA" id="ARBA00010566"/>
    </source>
</evidence>
<dbReference type="InterPro" id="IPR016142">
    <property type="entry name" value="Citrate_synth-like_lrg_a-sub"/>
</dbReference>
<dbReference type="GO" id="GO:0005975">
    <property type="term" value="P:carbohydrate metabolic process"/>
    <property type="evidence" value="ECO:0007669"/>
    <property type="project" value="TreeGrafter"/>
</dbReference>
<comment type="caution">
    <text evidence="5">The sequence shown here is derived from an EMBL/GenBank/DDBJ whole genome shotgun (WGS) entry which is preliminary data.</text>
</comment>
<dbReference type="RefSeq" id="WP_183211915.1">
    <property type="nucleotide sequence ID" value="NZ_JACHOR010000001.1"/>
</dbReference>
<dbReference type="GO" id="GO:0036440">
    <property type="term" value="F:citrate synthase activity"/>
    <property type="evidence" value="ECO:0007669"/>
    <property type="project" value="UniProtKB-EC"/>
</dbReference>
<comment type="similarity">
    <text evidence="2">Belongs to the citrate synthase family.</text>
</comment>
<organism evidence="5 6">
    <name type="scientific">Brevundimonas variabilis</name>
    <dbReference type="NCBI Taxonomy" id="74312"/>
    <lineage>
        <taxon>Bacteria</taxon>
        <taxon>Pseudomonadati</taxon>
        <taxon>Pseudomonadota</taxon>
        <taxon>Alphaproteobacteria</taxon>
        <taxon>Caulobacterales</taxon>
        <taxon>Caulobacteraceae</taxon>
        <taxon>Brevundimonas</taxon>
    </lineage>
</organism>
<evidence type="ECO:0000313" key="5">
    <source>
        <dbReference type="EMBL" id="MBB5744968.1"/>
    </source>
</evidence>
<dbReference type="Gene3D" id="1.10.580.10">
    <property type="entry name" value="Citrate Synthase, domain 1"/>
    <property type="match status" value="1"/>
</dbReference>
<reference evidence="5 6" key="1">
    <citation type="submission" date="2020-08" db="EMBL/GenBank/DDBJ databases">
        <title>Genomic Encyclopedia of Type Strains, Phase IV (KMG-IV): sequencing the most valuable type-strain genomes for metagenomic binning, comparative biology and taxonomic classification.</title>
        <authorList>
            <person name="Goeker M."/>
        </authorList>
    </citation>
    <scope>NUCLEOTIDE SEQUENCE [LARGE SCALE GENOMIC DNA]</scope>
    <source>
        <strain evidence="5 6">DSM 4737</strain>
    </source>
</reference>
<dbReference type="Gene3D" id="1.10.230.10">
    <property type="entry name" value="Cytochrome P450-Terp, domain 2"/>
    <property type="match status" value="1"/>
</dbReference>
<evidence type="ECO:0000256" key="3">
    <source>
        <dbReference type="ARBA" id="ARBA00012972"/>
    </source>
</evidence>
<proteinExistence type="inferred from homology"/>
<name>A0A7W9CG02_9CAUL</name>
<dbReference type="EMBL" id="JACHOR010000001">
    <property type="protein sequence ID" value="MBB5744968.1"/>
    <property type="molecule type" value="Genomic_DNA"/>
</dbReference>
<dbReference type="GO" id="GO:0006099">
    <property type="term" value="P:tricarboxylic acid cycle"/>
    <property type="evidence" value="ECO:0007669"/>
    <property type="project" value="UniProtKB-UniPathway"/>
</dbReference>
<accession>A0A7W9CG02</accession>
<dbReference type="SUPFAM" id="SSF48256">
    <property type="entry name" value="Citrate synthase"/>
    <property type="match status" value="1"/>
</dbReference>
<dbReference type="InterPro" id="IPR036969">
    <property type="entry name" value="Citrate_synthase_sf"/>
</dbReference>
<protein>
    <recommendedName>
        <fullName evidence="3">citrate synthase (unknown stereospecificity)</fullName>
        <ecNumber evidence="3">2.3.3.16</ecNumber>
    </recommendedName>
</protein>
<dbReference type="InterPro" id="IPR016143">
    <property type="entry name" value="Citrate_synth-like_sm_a-sub"/>
</dbReference>
<keyword evidence="6" id="KW-1185">Reference proteome</keyword>
<sequence>MPQSPTHWIDRDEALARLGVKSQTLYAYVSRRRIAARPDPKNPRRSLYSAEDIARLTGTDPNDISGVLLAPEGLPGRMMTLSSHLTTAIDGRLFYRGQDVVEWSQTATLEDTAGLIWDAQGVQLFQGLGPRLDIQPGLTARARLFAAIGRRAQEDRGGTASCAETERLALAASALNEGIDAIAGLGPRLHFHQRLGRAWKVLEREQHALRRVLVLVADHQLDAAALATRVATGGGASPAAAAMAGLVTLVHGTAASEIERSIAHVQSARRDPIGAARQRLEAIGMVPGFGDALWPDGDPRAQELITQVGLPADLMAVVEEGQRVSGQSPTLALALALVARKLDLPREGAVDLYLIGRLVGLLGHALDQASNGSPITARLRYVGLLPGAN</sequence>